<feature type="transmembrane region" description="Helical" evidence="1">
    <location>
        <begin position="52"/>
        <end position="77"/>
    </location>
</feature>
<reference evidence="2" key="1">
    <citation type="submission" date="2022-03" db="EMBL/GenBank/DDBJ databases">
        <title>Identification of a novel bacterium isolated from mangrove sediments.</title>
        <authorList>
            <person name="Pan X."/>
        </authorList>
    </citation>
    <scope>NUCLEOTIDE SEQUENCE</scope>
    <source>
        <strain evidence="2">B1949</strain>
    </source>
</reference>
<proteinExistence type="predicted"/>
<dbReference type="EMBL" id="JALHLF010000080">
    <property type="protein sequence ID" value="MCJ2184153.1"/>
    <property type="molecule type" value="Genomic_DNA"/>
</dbReference>
<dbReference type="Proteomes" id="UP001162881">
    <property type="component" value="Unassembled WGS sequence"/>
</dbReference>
<comment type="caution">
    <text evidence="2">The sequence shown here is derived from an EMBL/GenBank/DDBJ whole genome shotgun (WGS) entry which is preliminary data.</text>
</comment>
<keyword evidence="1" id="KW-0812">Transmembrane</keyword>
<name>A0ABT0BGI2_9SPHN</name>
<keyword evidence="3" id="KW-1185">Reference proteome</keyword>
<evidence type="ECO:0000313" key="3">
    <source>
        <dbReference type="Proteomes" id="UP001162881"/>
    </source>
</evidence>
<keyword evidence="1" id="KW-1133">Transmembrane helix</keyword>
<accession>A0ABT0BGI2</accession>
<evidence type="ECO:0000313" key="2">
    <source>
        <dbReference type="EMBL" id="MCJ2184153.1"/>
    </source>
</evidence>
<protein>
    <submittedName>
        <fullName evidence="2">Uncharacterized protein</fullName>
    </submittedName>
</protein>
<dbReference type="RefSeq" id="WP_244022704.1">
    <property type="nucleotide sequence ID" value="NZ_JALHLF010000080.1"/>
</dbReference>
<sequence>MLKALIRIAIANFAAFLVIDTVIGGDALSGRIANGVYFLGNHGHFTPVSHALYLYSAIHAYSALGGLVAAFLAAAIVKARRTAQGPRSNCASKAKCGSGCGC</sequence>
<gene>
    <name evidence="2" type="ORF">MTR62_15850</name>
</gene>
<organism evidence="2 3">
    <name type="scientific">Novosphingobium organovorum</name>
    <dbReference type="NCBI Taxonomy" id="2930092"/>
    <lineage>
        <taxon>Bacteria</taxon>
        <taxon>Pseudomonadati</taxon>
        <taxon>Pseudomonadota</taxon>
        <taxon>Alphaproteobacteria</taxon>
        <taxon>Sphingomonadales</taxon>
        <taxon>Sphingomonadaceae</taxon>
        <taxon>Novosphingobium</taxon>
    </lineage>
</organism>
<evidence type="ECO:0000256" key="1">
    <source>
        <dbReference type="SAM" id="Phobius"/>
    </source>
</evidence>
<keyword evidence="1" id="KW-0472">Membrane</keyword>